<dbReference type="EMBL" id="CP022957">
    <property type="protein sequence ID" value="ASV31791.1"/>
    <property type="molecule type" value="Genomic_DNA"/>
</dbReference>
<reference evidence="1 2" key="1">
    <citation type="submission" date="2017-08" db="EMBL/GenBank/DDBJ databases">
        <title>The complete genome sequence of Maribacter sp. B1, isolated from deep-sea sediment.</title>
        <authorList>
            <person name="Wu Y.-H."/>
            <person name="Cheng H."/>
            <person name="Xu X.-W."/>
        </authorList>
    </citation>
    <scope>NUCLEOTIDE SEQUENCE [LARGE SCALE GENOMIC DNA]</scope>
    <source>
        <strain evidence="1 2">B1</strain>
    </source>
</reference>
<organism evidence="1 2">
    <name type="scientific">Maribacter cobaltidurans</name>
    <dbReference type="NCBI Taxonomy" id="1178778"/>
    <lineage>
        <taxon>Bacteria</taxon>
        <taxon>Pseudomonadati</taxon>
        <taxon>Bacteroidota</taxon>
        <taxon>Flavobacteriia</taxon>
        <taxon>Flavobacteriales</taxon>
        <taxon>Flavobacteriaceae</taxon>
        <taxon>Maribacter</taxon>
    </lineage>
</organism>
<accession>A0A223V8T2</accession>
<evidence type="ECO:0000313" key="1">
    <source>
        <dbReference type="EMBL" id="ASV31791.1"/>
    </source>
</evidence>
<dbReference type="AlphaFoldDB" id="A0A223V8T2"/>
<keyword evidence="2" id="KW-1185">Reference proteome</keyword>
<gene>
    <name evidence="1" type="ORF">CJ263_17085</name>
</gene>
<protein>
    <submittedName>
        <fullName evidence="1">Uncharacterized protein</fullName>
    </submittedName>
</protein>
<dbReference type="OrthoDB" id="1489786at2"/>
<sequence>MKIAFHFDAQHESLATFYGLDLQEKIFSLILNHRNLSANSKVFVGDLLMMMIARDKTVISETQFSYSFNEEKYLNVFYQWANPQNVTWKRYSEENIEHSFGKDIYVICFESIDLKTAEYLNDELESNLAYLGALEVDDSSEIHWILYSQSLIALGRIHGDEFNLFHQPEDDTEDLLINDYETFGFKKVNPESLNGRYTIFDTYSNFEEARRIAEWKRNSGGLLAFIADEIVSKLSDIAPDIGNKLWSALKTFEDSETNEQLAQVTASCRRIFEYVVDCIFPPTDEKMDGHSLKADKYKNRLFAYADTSRKSSTNIDLIVATTKTLFEQWDKLNSLANKGVHSEVFRAETRRCLLRTIMLLDDIVSLKEKPFDIKPNLNFDDIFGENASGYTV</sequence>
<dbReference type="RefSeq" id="WP_094998378.1">
    <property type="nucleotide sequence ID" value="NZ_BMJL01000005.1"/>
</dbReference>
<evidence type="ECO:0000313" key="2">
    <source>
        <dbReference type="Proteomes" id="UP000215244"/>
    </source>
</evidence>
<proteinExistence type="predicted"/>
<name>A0A223V8T2_9FLAO</name>
<dbReference type="Proteomes" id="UP000215244">
    <property type="component" value="Chromosome"/>
</dbReference>
<dbReference type="KEGG" id="marb:CJ263_17085"/>